<dbReference type="HOGENOM" id="CLU_017584_5_2_5"/>
<protein>
    <submittedName>
        <fullName evidence="5">Transcriptional regulator, GntR family</fullName>
    </submittedName>
</protein>
<keyword evidence="5" id="KW-0614">Plasmid</keyword>
<dbReference type="EMBL" id="CP000391">
    <property type="protein sequence ID" value="ABG65489.1"/>
    <property type="molecule type" value="Genomic_DNA"/>
</dbReference>
<organism evidence="5">
    <name type="scientific">Chelativorans sp. (strain BNC1)</name>
    <dbReference type="NCBI Taxonomy" id="266779"/>
    <lineage>
        <taxon>Bacteria</taxon>
        <taxon>Pseudomonadati</taxon>
        <taxon>Pseudomonadota</taxon>
        <taxon>Alphaproteobacteria</taxon>
        <taxon>Hyphomicrobiales</taxon>
        <taxon>Phyllobacteriaceae</taxon>
        <taxon>Chelativorans</taxon>
    </lineage>
</organism>
<dbReference type="GO" id="GO:0003700">
    <property type="term" value="F:DNA-binding transcription factor activity"/>
    <property type="evidence" value="ECO:0007669"/>
    <property type="project" value="InterPro"/>
</dbReference>
<dbReference type="AlphaFoldDB" id="Q11AT6"/>
<evidence type="ECO:0000256" key="1">
    <source>
        <dbReference type="ARBA" id="ARBA00023015"/>
    </source>
</evidence>
<dbReference type="KEGG" id="mes:Meso_4461"/>
<dbReference type="Gene3D" id="1.10.10.10">
    <property type="entry name" value="Winged helix-like DNA-binding domain superfamily/Winged helix DNA-binding domain"/>
    <property type="match status" value="1"/>
</dbReference>
<evidence type="ECO:0000313" key="5">
    <source>
        <dbReference type="EMBL" id="ABG65489.1"/>
    </source>
</evidence>
<dbReference type="InterPro" id="IPR000524">
    <property type="entry name" value="Tscrpt_reg_HTH_GntR"/>
</dbReference>
<dbReference type="InterPro" id="IPR008920">
    <property type="entry name" value="TF_FadR/GntR_C"/>
</dbReference>
<dbReference type="SUPFAM" id="SSF46785">
    <property type="entry name" value="Winged helix' DNA-binding domain"/>
    <property type="match status" value="1"/>
</dbReference>
<name>Q11AT6_CHESB</name>
<keyword evidence="2" id="KW-0238">DNA-binding</keyword>
<dbReference type="SMART" id="SM00895">
    <property type="entry name" value="FCD"/>
    <property type="match status" value="1"/>
</dbReference>
<accession>Q11AT6</accession>
<dbReference type="InterPro" id="IPR036388">
    <property type="entry name" value="WH-like_DNA-bd_sf"/>
</dbReference>
<dbReference type="PANTHER" id="PTHR43537">
    <property type="entry name" value="TRANSCRIPTIONAL REGULATOR, GNTR FAMILY"/>
    <property type="match status" value="1"/>
</dbReference>
<dbReference type="Pfam" id="PF00392">
    <property type="entry name" value="GntR"/>
    <property type="match status" value="1"/>
</dbReference>
<reference evidence="5" key="1">
    <citation type="submission" date="2006-06" db="EMBL/GenBank/DDBJ databases">
        <title>Complete sequence of Plasmid 2 of Chelativorans sp. BNC1.</title>
        <authorList>
            <consortium name="US DOE Joint Genome Institute"/>
            <person name="Copeland A."/>
            <person name="Lucas S."/>
            <person name="Lapidus A."/>
            <person name="Barry K."/>
            <person name="Detter J.C."/>
            <person name="Glavina del Rio T."/>
            <person name="Hammon N."/>
            <person name="Israni S."/>
            <person name="Dalin E."/>
            <person name="Tice H."/>
            <person name="Pitluck S."/>
            <person name="Chertkov O."/>
            <person name="Brettin T."/>
            <person name="Bruce D."/>
            <person name="Han C."/>
            <person name="Tapia R."/>
            <person name="Gilna P."/>
            <person name="Schmutz J."/>
            <person name="Larimer F."/>
            <person name="Land M."/>
            <person name="Hauser L."/>
            <person name="Kyrpides N."/>
            <person name="Mikhailova N."/>
            <person name="Richardson P."/>
        </authorList>
    </citation>
    <scope>NUCLEOTIDE SEQUENCE</scope>
    <source>
        <strain evidence="5">BNC1</strain>
        <plasmid evidence="5">2</plasmid>
    </source>
</reference>
<dbReference type="CDD" id="cd07377">
    <property type="entry name" value="WHTH_GntR"/>
    <property type="match status" value="1"/>
</dbReference>
<dbReference type="GO" id="GO:0043565">
    <property type="term" value="F:sequence-specific DNA binding"/>
    <property type="evidence" value="ECO:0007669"/>
    <property type="project" value="InterPro"/>
</dbReference>
<dbReference type="PANTHER" id="PTHR43537:SF24">
    <property type="entry name" value="GLUCONATE OPERON TRANSCRIPTIONAL REPRESSOR"/>
    <property type="match status" value="1"/>
</dbReference>
<evidence type="ECO:0000256" key="2">
    <source>
        <dbReference type="ARBA" id="ARBA00023125"/>
    </source>
</evidence>
<proteinExistence type="predicted"/>
<dbReference type="InterPro" id="IPR036390">
    <property type="entry name" value="WH_DNA-bd_sf"/>
</dbReference>
<gene>
    <name evidence="5" type="ordered locus">Meso_4461</name>
</gene>
<evidence type="ECO:0000256" key="3">
    <source>
        <dbReference type="ARBA" id="ARBA00023163"/>
    </source>
</evidence>
<dbReference type="Gene3D" id="1.20.120.530">
    <property type="entry name" value="GntR ligand-binding domain-like"/>
    <property type="match status" value="1"/>
</dbReference>
<feature type="domain" description="HTH gntR-type" evidence="4">
    <location>
        <begin position="10"/>
        <end position="77"/>
    </location>
</feature>
<keyword evidence="3" id="KW-0804">Transcription</keyword>
<dbReference type="Pfam" id="PF07729">
    <property type="entry name" value="FCD"/>
    <property type="match status" value="1"/>
</dbReference>
<dbReference type="SMART" id="SM00345">
    <property type="entry name" value="HTH_GNTR"/>
    <property type="match status" value="1"/>
</dbReference>
<dbReference type="InterPro" id="IPR000485">
    <property type="entry name" value="AsnC-type_HTH_dom"/>
</dbReference>
<keyword evidence="1" id="KW-0805">Transcription regulation</keyword>
<dbReference type="PRINTS" id="PR00033">
    <property type="entry name" value="HTHASNC"/>
</dbReference>
<dbReference type="InterPro" id="IPR011711">
    <property type="entry name" value="GntR_C"/>
</dbReference>
<evidence type="ECO:0000259" key="4">
    <source>
        <dbReference type="PROSITE" id="PS50949"/>
    </source>
</evidence>
<geneLocation type="plasmid" evidence="5">
    <name>2</name>
</geneLocation>
<dbReference type="PROSITE" id="PS50949">
    <property type="entry name" value="HTH_GNTR"/>
    <property type="match status" value="1"/>
</dbReference>
<dbReference type="eggNOG" id="COG1802">
    <property type="taxonomic scope" value="Bacteria"/>
</dbReference>
<dbReference type="SUPFAM" id="SSF48008">
    <property type="entry name" value="GntR ligand-binding domain-like"/>
    <property type="match status" value="1"/>
</dbReference>
<sequence>MAKSLIKRPPPLGDEVYNAIYARLMSLKIPPGGRISIDSLARDLGVSQTPVREALSRLEEQGLVVKTHLMGYSAADQMAVERFDQLYELRLLLEPVAAARAAANMSKESKKALAKLSQSIEPGSKMSLTAYGHFARKDQEFHELIAQGSGNELIRECLARLHIHVHLFRLFYHAHAAQAAFDEHQTIVTAIIAGDSEASADAMREHIERSRERFRPAFDSGTTDLPLLLP</sequence>
<dbReference type="OrthoDB" id="9789310at2"/>